<keyword evidence="1" id="KW-0540">Nuclease</keyword>
<dbReference type="GO" id="GO:0003684">
    <property type="term" value="F:damaged DNA binding"/>
    <property type="evidence" value="ECO:0007669"/>
    <property type="project" value="TreeGrafter"/>
</dbReference>
<dbReference type="InParanoid" id="D9Q0F5"/>
<feature type="domain" description="ERCC4" evidence="8">
    <location>
        <begin position="13"/>
        <end position="93"/>
    </location>
</feature>
<keyword evidence="6" id="KW-0234">DNA repair</keyword>
<sequence>MPVVEGSATKRTRVYADVREEASGVPSLLESLGVLVIRKQLPEGDYIIPPDIVVERKNAKDFVSSLFDGRLFDQASRMRNDYEEVFYIIEGDFSRELRYWSDKERQLIGALATLVASYNVKLLWSGSARQTAEYLASLASKYLTKGRGSRPVIINKKPSAQSLREWQLYIVESFPGIGAKTAERILEKFGSLESFFNASLAELASVEGVGESKAARIKELLKAPFKGERRVTTLDKFYGNPAGANSSSDNDK</sequence>
<dbReference type="GO" id="GO:0000014">
    <property type="term" value="F:single-stranded DNA endodeoxyribonuclease activity"/>
    <property type="evidence" value="ECO:0007669"/>
    <property type="project" value="TreeGrafter"/>
</dbReference>
<keyword evidence="4" id="KW-0378">Hydrolase</keyword>
<dbReference type="PANTHER" id="PTHR10150">
    <property type="entry name" value="DNA REPAIR ENDONUCLEASE XPF"/>
    <property type="match status" value="1"/>
</dbReference>
<keyword evidence="10" id="KW-1185">Reference proteome</keyword>
<keyword evidence="5" id="KW-0238">DNA-binding</keyword>
<dbReference type="InterPro" id="IPR011335">
    <property type="entry name" value="Restrct_endonuc-II-like"/>
</dbReference>
<dbReference type="Pfam" id="PF14520">
    <property type="entry name" value="HHH_5"/>
    <property type="match status" value="1"/>
</dbReference>
<dbReference type="CDD" id="cd20075">
    <property type="entry name" value="XPF_nuclease_XPF_arch"/>
    <property type="match status" value="1"/>
</dbReference>
<reference evidence="9 10" key="1">
    <citation type="journal article" date="2010" name="Appl. Environ. Microbiol.">
        <title>The genome sequence of the crenarchaeon Acidilobus saccharovorans supports a new order, Acidilobales, and suggests an important ecological role in terrestrial acidic hot springs.</title>
        <authorList>
            <person name="Mardanov A.V."/>
            <person name="Svetlitchnyi V.A."/>
            <person name="Beletsky A.V."/>
            <person name="Prokofeva M.I."/>
            <person name="Bonch-Osmolovskaya E.A."/>
            <person name="Ravin N.V."/>
            <person name="Skryabin K.G."/>
        </authorList>
    </citation>
    <scope>NUCLEOTIDE SEQUENCE [LARGE SCALE GENOMIC DNA]</scope>
    <source>
        <strain evidence="10">DSM 16705 / JCM 18335 / VKM B-2471 / 345-15</strain>
    </source>
</reference>
<feature type="domain" description="Helix-hairpin-helix DNA-binding motif class 1" evidence="7">
    <location>
        <begin position="169"/>
        <end position="188"/>
    </location>
</feature>
<keyword evidence="3" id="KW-0227">DNA damage</keyword>
<accession>D9Q0F5</accession>
<protein>
    <submittedName>
        <fullName evidence="9">Repair endonuclease XPF</fullName>
    </submittedName>
</protein>
<dbReference type="SUPFAM" id="SSF47781">
    <property type="entry name" value="RuvA domain 2-like"/>
    <property type="match status" value="1"/>
</dbReference>
<dbReference type="GeneID" id="9498614"/>
<dbReference type="OrthoDB" id="121419at2157"/>
<dbReference type="InterPro" id="IPR010994">
    <property type="entry name" value="RuvA_2-like"/>
</dbReference>
<dbReference type="InterPro" id="IPR003583">
    <property type="entry name" value="Hlx-hairpin-Hlx_DNA-bd_motif"/>
</dbReference>
<dbReference type="EMBL" id="CP001742">
    <property type="protein sequence ID" value="ADL18793.1"/>
    <property type="molecule type" value="Genomic_DNA"/>
</dbReference>
<dbReference type="KEGG" id="asc:ASAC_0386"/>
<evidence type="ECO:0000256" key="3">
    <source>
        <dbReference type="ARBA" id="ARBA00022763"/>
    </source>
</evidence>
<dbReference type="PANTHER" id="PTHR10150:SF0">
    <property type="entry name" value="DNA REPAIR ENDONUCLEASE XPF"/>
    <property type="match status" value="1"/>
</dbReference>
<evidence type="ECO:0000313" key="10">
    <source>
        <dbReference type="Proteomes" id="UP000000346"/>
    </source>
</evidence>
<keyword evidence="2 9" id="KW-0255">Endonuclease</keyword>
<dbReference type="Proteomes" id="UP000000346">
    <property type="component" value="Chromosome"/>
</dbReference>
<dbReference type="Pfam" id="PF02732">
    <property type="entry name" value="ERCC4"/>
    <property type="match status" value="1"/>
</dbReference>
<dbReference type="InterPro" id="IPR006166">
    <property type="entry name" value="ERCC4_domain"/>
</dbReference>
<evidence type="ECO:0000256" key="5">
    <source>
        <dbReference type="ARBA" id="ARBA00023125"/>
    </source>
</evidence>
<evidence type="ECO:0000313" key="9">
    <source>
        <dbReference type="EMBL" id="ADL18793.1"/>
    </source>
</evidence>
<evidence type="ECO:0000256" key="6">
    <source>
        <dbReference type="ARBA" id="ARBA00023204"/>
    </source>
</evidence>
<organism evidence="9 10">
    <name type="scientific">Acidilobus saccharovorans (strain DSM 16705 / JCM 18335 / VKM B-2471 / 345-15)</name>
    <dbReference type="NCBI Taxonomy" id="666510"/>
    <lineage>
        <taxon>Archaea</taxon>
        <taxon>Thermoproteota</taxon>
        <taxon>Thermoprotei</taxon>
        <taxon>Acidilobales</taxon>
        <taxon>Acidilobaceae</taxon>
        <taxon>Acidilobus</taxon>
    </lineage>
</organism>
<evidence type="ECO:0000256" key="4">
    <source>
        <dbReference type="ARBA" id="ARBA00022801"/>
    </source>
</evidence>
<evidence type="ECO:0000256" key="2">
    <source>
        <dbReference type="ARBA" id="ARBA00022759"/>
    </source>
</evidence>
<dbReference type="GO" id="GO:1901255">
    <property type="term" value="P:nucleotide-excision repair involved in interstrand cross-link repair"/>
    <property type="evidence" value="ECO:0007669"/>
    <property type="project" value="TreeGrafter"/>
</dbReference>
<proteinExistence type="predicted"/>
<dbReference type="AlphaFoldDB" id="D9Q0F5"/>
<name>D9Q0F5_ACIS3</name>
<dbReference type="SMART" id="SM00891">
    <property type="entry name" value="ERCC4"/>
    <property type="match status" value="1"/>
</dbReference>
<dbReference type="GO" id="GO:0000724">
    <property type="term" value="P:double-strand break repair via homologous recombination"/>
    <property type="evidence" value="ECO:0007669"/>
    <property type="project" value="TreeGrafter"/>
</dbReference>
<dbReference type="SUPFAM" id="SSF52980">
    <property type="entry name" value="Restriction endonuclease-like"/>
    <property type="match status" value="1"/>
</dbReference>
<dbReference type="SMART" id="SM00278">
    <property type="entry name" value="HhH1"/>
    <property type="match status" value="2"/>
</dbReference>
<dbReference type="HOGENOM" id="CLU_101253_0_0_2"/>
<dbReference type="STRING" id="666510.ASAC_0386"/>
<dbReference type="Gene3D" id="3.40.50.10130">
    <property type="match status" value="1"/>
</dbReference>
<evidence type="ECO:0000259" key="7">
    <source>
        <dbReference type="SMART" id="SM00278"/>
    </source>
</evidence>
<dbReference type="Gene3D" id="1.10.150.20">
    <property type="entry name" value="5' to 3' exonuclease, C-terminal subdomain"/>
    <property type="match status" value="1"/>
</dbReference>
<feature type="domain" description="Helix-hairpin-helix DNA-binding motif class 1" evidence="7">
    <location>
        <begin position="201"/>
        <end position="220"/>
    </location>
</feature>
<dbReference type="GO" id="GO:0003697">
    <property type="term" value="F:single-stranded DNA binding"/>
    <property type="evidence" value="ECO:0007669"/>
    <property type="project" value="TreeGrafter"/>
</dbReference>
<dbReference type="eggNOG" id="arCOG04206">
    <property type="taxonomic scope" value="Archaea"/>
</dbReference>
<dbReference type="RefSeq" id="WP_013266305.1">
    <property type="nucleotide sequence ID" value="NC_014374.1"/>
</dbReference>
<evidence type="ECO:0000259" key="8">
    <source>
        <dbReference type="SMART" id="SM00891"/>
    </source>
</evidence>
<evidence type="ECO:0000256" key="1">
    <source>
        <dbReference type="ARBA" id="ARBA00022722"/>
    </source>
</evidence>
<gene>
    <name evidence="9" type="ordered locus">ASAC_0386</name>
</gene>